<evidence type="ECO:0000313" key="2">
    <source>
        <dbReference type="EMBL" id="MDH0563629.1"/>
    </source>
</evidence>
<keyword evidence="1" id="KW-0812">Transmembrane</keyword>
<feature type="transmembrane region" description="Helical" evidence="1">
    <location>
        <begin position="111"/>
        <end position="131"/>
    </location>
</feature>
<sequence length="848" mass="100243">MKLEELQNEYLKKYSYSTFYKKYFEIGVNKKYFPIKRITIIIFTFLFFFLISYKFTLPKLENESLYIFAAQVTIIALIFPIILTLIGILYSKNNNFDTIFKVYISNTNAATLYRGSFILLLFYVISFFYLYDADLSEQIRRSLNTTLAIMFIDAIIISLFFLEKTISFTTNQGANKTLIEHYINNDQNDESINILNIISSRLNDNIKNNDLNSYEENLNFMLDFIDIIIIMSTTFKDGIITSDLNKNFNNDLFSRTKLSQITSLIEKNIKFAINSDQREYYLNIKSIYFSIFIKNYKYLEPQTIKNLQECHKNQCFILKSTITNLKPKLINDFVSSWYKWIKPYIKIDINLLNFLLKNHLRLTVEIIDIFSKDKNFRGLDYFCDCLSRWESEAKNMPNYIEPESYLKTIFDIENSKTLANLVIDHKLISFYLIQKEYSNNPILLKFYSILIKGETLFKTIDFRSNSYAFSNLDEILLSYLRVLINSQYKDYFNDIIQKSNNTIEITGLIHGGWTPPLESSISDLTIQLLLIETAKKTTNLHQWKQALQDISLAKMDKIIDLIKRIYQQIESFNNYNSLQWNQKKLIIYKTNLLAYITQVTNLVEQIIITKYQSIQLNEKKINQQIFNNTFFLKDLENFKNKTIFSPLITNDKISYKNDIKIINQLKLLPSKYLTTDYDIHLDNIFKPDYYYFLIDLSIFKAIDEQKSTEFYFEKDSSLLLIKILLRSYIFSSPIVFFRNSKLLSFILNNINKTLLHTYKIESKENNRFYKIGKTIFKYTPELSDDRAYITPSNIIKHINFDKITPETLSSVHVNLSTLDSTQVEIYVKFPIEITLVKNSQVIEIFIKE</sequence>
<keyword evidence="1" id="KW-1133">Transmembrane helix</keyword>
<dbReference type="Proteomes" id="UP001159329">
    <property type="component" value="Unassembled WGS sequence"/>
</dbReference>
<evidence type="ECO:0000256" key="1">
    <source>
        <dbReference type="SAM" id="Phobius"/>
    </source>
</evidence>
<dbReference type="AlphaFoldDB" id="A0AA42I6V0"/>
<dbReference type="EMBL" id="JAOEEO010000001">
    <property type="protein sequence ID" value="MDH0563629.1"/>
    <property type="molecule type" value="Genomic_DNA"/>
</dbReference>
<proteinExistence type="predicted"/>
<feature type="transmembrane region" description="Helical" evidence="1">
    <location>
        <begin position="65"/>
        <end position="91"/>
    </location>
</feature>
<accession>A0AA42I6V0</accession>
<dbReference type="RefSeq" id="WP_279695005.1">
    <property type="nucleotide sequence ID" value="NZ_JAOEEO010000001.1"/>
</dbReference>
<keyword evidence="1" id="KW-0472">Membrane</keyword>
<name>A0AA42I6V0_9GAMM</name>
<reference evidence="2" key="1">
    <citation type="submission" date="2022-09" db="EMBL/GenBank/DDBJ databases">
        <title>Intensive care unit water sources are persistently colonized with multi-drug resistant bacteria and are the site of extensive horizontal gene transfer of antibiotic resistance genes.</title>
        <authorList>
            <person name="Diorio-Toth L."/>
        </authorList>
    </citation>
    <scope>NUCLEOTIDE SEQUENCE</scope>
    <source>
        <strain evidence="2">GD04005</strain>
    </source>
</reference>
<feature type="transmembrane region" description="Helical" evidence="1">
    <location>
        <begin position="35"/>
        <end position="53"/>
    </location>
</feature>
<evidence type="ECO:0000313" key="3">
    <source>
        <dbReference type="Proteomes" id="UP001159329"/>
    </source>
</evidence>
<organism evidence="2 3">
    <name type="scientific">Acinetobacter courvalinii</name>
    <dbReference type="NCBI Taxonomy" id="280147"/>
    <lineage>
        <taxon>Bacteria</taxon>
        <taxon>Pseudomonadati</taxon>
        <taxon>Pseudomonadota</taxon>
        <taxon>Gammaproteobacteria</taxon>
        <taxon>Moraxellales</taxon>
        <taxon>Moraxellaceae</taxon>
        <taxon>Acinetobacter</taxon>
    </lineage>
</organism>
<comment type="caution">
    <text evidence="2">The sequence shown here is derived from an EMBL/GenBank/DDBJ whole genome shotgun (WGS) entry which is preliminary data.</text>
</comment>
<protein>
    <submittedName>
        <fullName evidence="2">Uncharacterized protein</fullName>
    </submittedName>
</protein>
<gene>
    <name evidence="2" type="ORF">N7644_07980</name>
</gene>